<organism evidence="2">
    <name type="scientific">Ditylum brightwellii</name>
    <dbReference type="NCBI Taxonomy" id="49249"/>
    <lineage>
        <taxon>Eukaryota</taxon>
        <taxon>Sar</taxon>
        <taxon>Stramenopiles</taxon>
        <taxon>Ochrophyta</taxon>
        <taxon>Bacillariophyta</taxon>
        <taxon>Mediophyceae</taxon>
        <taxon>Lithodesmiophycidae</taxon>
        <taxon>Lithodesmiales</taxon>
        <taxon>Lithodesmiaceae</taxon>
        <taxon>Ditylum</taxon>
    </lineage>
</organism>
<dbReference type="AlphaFoldDB" id="A0A6U3SIR2"/>
<keyword evidence="1" id="KW-0472">Membrane</keyword>
<protein>
    <submittedName>
        <fullName evidence="2">Uncharacterized protein</fullName>
    </submittedName>
</protein>
<accession>A0A6U3SIR2</accession>
<keyword evidence="1" id="KW-1133">Transmembrane helix</keyword>
<evidence type="ECO:0000313" key="2">
    <source>
        <dbReference type="EMBL" id="CAD9338736.1"/>
    </source>
</evidence>
<feature type="transmembrane region" description="Helical" evidence="1">
    <location>
        <begin position="32"/>
        <end position="50"/>
    </location>
</feature>
<keyword evidence="1" id="KW-0812">Transmembrane</keyword>
<dbReference type="EMBL" id="HBGN01024127">
    <property type="protein sequence ID" value="CAD9338736.1"/>
    <property type="molecule type" value="Transcribed_RNA"/>
</dbReference>
<gene>
    <name evidence="2" type="ORF">DBRI1063_LOCUS15422</name>
</gene>
<evidence type="ECO:0000256" key="1">
    <source>
        <dbReference type="SAM" id="Phobius"/>
    </source>
</evidence>
<reference evidence="2" key="1">
    <citation type="submission" date="2021-01" db="EMBL/GenBank/DDBJ databases">
        <authorList>
            <person name="Corre E."/>
            <person name="Pelletier E."/>
            <person name="Niang G."/>
            <person name="Scheremetjew M."/>
            <person name="Finn R."/>
            <person name="Kale V."/>
            <person name="Holt S."/>
            <person name="Cochrane G."/>
            <person name="Meng A."/>
            <person name="Brown T."/>
            <person name="Cohen L."/>
        </authorList>
    </citation>
    <scope>NUCLEOTIDE SEQUENCE</scope>
    <source>
        <strain evidence="2">Pop2</strain>
    </source>
</reference>
<proteinExistence type="predicted"/>
<name>A0A6U3SIR2_9STRA</name>
<sequence length="305" mass="34901">MSDPEEYGCGRRAFEAFPKLRDRTIIKVPKKYLWPLVGCFVMFFIVLARTPSRVETMANRSFIRGNAGRPSIYSYMGTSEMIKFDSQSEMEEILSFWKSKWSEAGWDAIVLKEEDARLHPLFTQLEEDPGVHRWLAMSVSGGIWYADYRTYPIRMTPKIASNPPNDGLFTVHDPRFNHGYRPTLISAMTSEWERIIDQVSPYANSEIKIPKHEEVIIESNVEKQGRINVENWVASGVHGTADASRTNLDCAYYSTGTVVHMTRTDIKAGIQLGLLQNDERAQSDVPYLQKFLLMLRTQCPFAQEG</sequence>